<evidence type="ECO:0000256" key="15">
    <source>
        <dbReference type="PIRSR" id="PIRSR000109-3"/>
    </source>
</evidence>
<dbReference type="GO" id="GO:0006098">
    <property type="term" value="P:pentose-phosphate shunt"/>
    <property type="evidence" value="ECO:0007669"/>
    <property type="project" value="UniProtKB-UniPathway"/>
</dbReference>
<keyword evidence="9 16" id="KW-0311">Gluconate utilization</keyword>
<dbReference type="SUPFAM" id="SSF51735">
    <property type="entry name" value="NAD(P)-binding Rossmann-fold domains"/>
    <property type="match status" value="1"/>
</dbReference>
<reference evidence="18 19" key="1">
    <citation type="submission" date="2020-02" db="EMBL/GenBank/DDBJ databases">
        <title>Balneolaceae bacterium YR4-1, complete genome.</title>
        <authorList>
            <person name="Li Y."/>
            <person name="Wu S."/>
        </authorList>
    </citation>
    <scope>NUCLEOTIDE SEQUENCE [LARGE SCALE GENOMIC DNA]</scope>
    <source>
        <strain evidence="18 19">YR4-1</strain>
    </source>
</reference>
<dbReference type="InterPro" id="IPR013328">
    <property type="entry name" value="6PGD_dom2"/>
</dbReference>
<evidence type="ECO:0000313" key="18">
    <source>
        <dbReference type="EMBL" id="NGP75529.1"/>
    </source>
</evidence>
<protein>
    <recommendedName>
        <fullName evidence="6 12">6-phosphogluconate dehydrogenase, decarboxylating</fullName>
        <ecNumber evidence="5 12">1.1.1.44</ecNumber>
    </recommendedName>
</protein>
<dbReference type="GO" id="GO:0019521">
    <property type="term" value="P:D-gluconate metabolic process"/>
    <property type="evidence" value="ECO:0007669"/>
    <property type="project" value="UniProtKB-KW"/>
</dbReference>
<feature type="binding site" evidence="14">
    <location>
        <position position="459"/>
    </location>
    <ligand>
        <name>substrate</name>
        <note>ligand shared between dimeric partners</note>
    </ligand>
</feature>
<evidence type="ECO:0000256" key="11">
    <source>
        <dbReference type="ARBA" id="ARBA00048640"/>
    </source>
</evidence>
<dbReference type="NCBIfam" id="TIGR00873">
    <property type="entry name" value="gnd"/>
    <property type="match status" value="1"/>
</dbReference>
<dbReference type="PANTHER" id="PTHR11811">
    <property type="entry name" value="6-PHOSPHOGLUCONATE DEHYDROGENASE"/>
    <property type="match status" value="1"/>
</dbReference>
<evidence type="ECO:0000313" key="19">
    <source>
        <dbReference type="Proteomes" id="UP000473278"/>
    </source>
</evidence>
<feature type="binding site" evidence="15">
    <location>
        <begin position="10"/>
        <end position="15"/>
    </location>
    <ligand>
        <name>NADP(+)</name>
        <dbReference type="ChEBI" id="CHEBI:58349"/>
    </ligand>
</feature>
<evidence type="ECO:0000256" key="8">
    <source>
        <dbReference type="ARBA" id="ARBA00023002"/>
    </source>
</evidence>
<dbReference type="InterPro" id="IPR006114">
    <property type="entry name" value="6PGDH_C"/>
</dbReference>
<dbReference type="SMART" id="SM01350">
    <property type="entry name" value="6PGD"/>
    <property type="match status" value="1"/>
</dbReference>
<dbReference type="PROSITE" id="PS00461">
    <property type="entry name" value="6PGD"/>
    <property type="match status" value="1"/>
</dbReference>
<evidence type="ECO:0000256" key="13">
    <source>
        <dbReference type="PIRSR" id="PIRSR000109-1"/>
    </source>
</evidence>
<evidence type="ECO:0000256" key="14">
    <source>
        <dbReference type="PIRSR" id="PIRSR000109-2"/>
    </source>
</evidence>
<gene>
    <name evidence="18" type="primary">gnd</name>
    <name evidence="18" type="ORF">G3570_02715</name>
</gene>
<accession>A0A6M1SKF6</accession>
<comment type="pathway">
    <text evidence="2 12 16">Carbohydrate degradation; pentose phosphate pathway; D-ribulose 5-phosphate from D-glucose 6-phosphate (oxidative stage): step 3/3.</text>
</comment>
<evidence type="ECO:0000259" key="17">
    <source>
        <dbReference type="SMART" id="SM01350"/>
    </source>
</evidence>
<dbReference type="FunFam" id="1.10.1040.10:FF:000032">
    <property type="entry name" value="6-phosphogluconate dehydrogenase, decarboxylating"/>
    <property type="match status" value="1"/>
</dbReference>
<dbReference type="PIRSF" id="PIRSF000109">
    <property type="entry name" value="6PGD"/>
    <property type="match status" value="1"/>
</dbReference>
<dbReference type="GO" id="GO:0004616">
    <property type="term" value="F:phosphogluconate dehydrogenase (decarboxylating) activity"/>
    <property type="evidence" value="ECO:0007669"/>
    <property type="project" value="UniProtKB-EC"/>
</dbReference>
<dbReference type="FunFam" id="3.40.50.720:FF:000007">
    <property type="entry name" value="6-phosphogluconate dehydrogenase, decarboxylating"/>
    <property type="match status" value="1"/>
</dbReference>
<feature type="binding site" description="in other chain" evidence="14">
    <location>
        <position position="197"/>
    </location>
    <ligand>
        <name>substrate</name>
        <note>ligand shared between dimeric partners</note>
    </ligand>
</feature>
<dbReference type="EC" id="1.1.1.44" evidence="5 12"/>
<dbReference type="InterPro" id="IPR006184">
    <property type="entry name" value="6PGdom_BS"/>
</dbReference>
<comment type="caution">
    <text evidence="18">The sequence shown here is derived from an EMBL/GenBank/DDBJ whole genome shotgun (WGS) entry which is preliminary data.</text>
</comment>
<comment type="similarity">
    <text evidence="3 12 16">Belongs to the 6-phosphogluconate dehydrogenase family.</text>
</comment>
<feature type="binding site" description="in other chain" evidence="14">
    <location>
        <position position="293"/>
    </location>
    <ligand>
        <name>substrate</name>
        <note>ligand shared between dimeric partners</note>
    </ligand>
</feature>
<dbReference type="AlphaFoldDB" id="A0A6M1SKF6"/>
<organism evidence="18 19">
    <name type="scientific">Halalkalibaculum roseum</name>
    <dbReference type="NCBI Taxonomy" id="2709311"/>
    <lineage>
        <taxon>Bacteria</taxon>
        <taxon>Pseudomonadati</taxon>
        <taxon>Balneolota</taxon>
        <taxon>Balneolia</taxon>
        <taxon>Balneolales</taxon>
        <taxon>Balneolaceae</taxon>
        <taxon>Halalkalibaculum</taxon>
    </lineage>
</organism>
<keyword evidence="8 12" id="KW-0560">Oxidoreductase</keyword>
<sequence length="483" mass="53270">MGKGNIGVYGLGVMGRNLALNLEEHGYRVSLYNRTVPGKEEDIVSSFLEEEGKNKDFVGTESPEAFIGSLKPPRKVLLMVKAGDAVDKVIDQLTPLLSPGDILIDGGNSHFKDTVRRVQKLQEMEIHFVGMGVSGGETGARRGPSLMPGGSKTAWKSLKPILQNIAATDPEGKPCCTWIGTEGAGHFVKMVHNGIEYADMQLIAECYHFMREVLEMPIREIGTVFESWNSGELNSYLLEITSKILKVTDDKGEPLVEKILDSAGQKGTGLWTSVSALESGTPLPTITSAVFSRVFSSFKGLRINLSQKLGEPSQQPLDSGEASRFVTALEKALIAGRVITLAEGFFFIKQLSEEKNWNIDLAEVARVWQNGCIIRSELLIPVRKALQAEINSSHLLKTELFSMKLLDLIPELRNVASTAIQYGVPVPAMSNVLAQYDMLRSEKLPANLIQAQRDFFGAHTYERVDRPRGEYFHTDWSNANDKT</sequence>
<evidence type="ECO:0000256" key="1">
    <source>
        <dbReference type="ARBA" id="ARBA00002526"/>
    </source>
</evidence>
<feature type="binding site" evidence="15">
    <location>
        <begin position="80"/>
        <end position="82"/>
    </location>
    <ligand>
        <name>NADP(+)</name>
        <dbReference type="ChEBI" id="CHEBI:58349"/>
    </ligand>
</feature>
<feature type="binding site" evidence="15">
    <location>
        <begin position="33"/>
        <end position="35"/>
    </location>
    <ligand>
        <name>NADP(+)</name>
        <dbReference type="ChEBI" id="CHEBI:58349"/>
    </ligand>
</feature>
<dbReference type="GO" id="GO:0050661">
    <property type="term" value="F:NADP binding"/>
    <property type="evidence" value="ECO:0007669"/>
    <property type="project" value="InterPro"/>
</dbReference>
<dbReference type="EMBL" id="JAALLT010000001">
    <property type="protein sequence ID" value="NGP75529.1"/>
    <property type="molecule type" value="Genomic_DNA"/>
</dbReference>
<dbReference type="InterPro" id="IPR006115">
    <property type="entry name" value="6PGDH_NADP-bd"/>
</dbReference>
<feature type="active site" description="Proton acceptor" evidence="13">
    <location>
        <position position="189"/>
    </location>
</feature>
<dbReference type="Gene3D" id="1.20.5.320">
    <property type="entry name" value="6-Phosphogluconate Dehydrogenase, domain 3"/>
    <property type="match status" value="1"/>
</dbReference>
<evidence type="ECO:0000256" key="6">
    <source>
        <dbReference type="ARBA" id="ARBA00018193"/>
    </source>
</evidence>
<dbReference type="InterPro" id="IPR036291">
    <property type="entry name" value="NAD(P)-bd_dom_sf"/>
</dbReference>
<proteinExistence type="inferred from homology"/>
<keyword evidence="7 12" id="KW-0521">NADP</keyword>
<dbReference type="SUPFAM" id="SSF48179">
    <property type="entry name" value="6-phosphogluconate dehydrogenase C-terminal domain-like"/>
    <property type="match status" value="1"/>
</dbReference>
<keyword evidence="19" id="KW-1185">Reference proteome</keyword>
<feature type="binding site" description="in other chain" evidence="14">
    <location>
        <begin position="134"/>
        <end position="136"/>
    </location>
    <ligand>
        <name>substrate</name>
        <note>ligand shared between dimeric partners</note>
    </ligand>
</feature>
<dbReference type="InterPro" id="IPR006113">
    <property type="entry name" value="6PGDH_Gnd/GntZ"/>
</dbReference>
<feature type="binding site" description="in other chain" evidence="14">
    <location>
        <position position="266"/>
    </location>
    <ligand>
        <name>substrate</name>
        <note>ligand shared between dimeric partners</note>
    </ligand>
</feature>
<dbReference type="Gene3D" id="3.40.50.720">
    <property type="entry name" value="NAD(P)-binding Rossmann-like Domain"/>
    <property type="match status" value="1"/>
</dbReference>
<evidence type="ECO:0000256" key="10">
    <source>
        <dbReference type="ARBA" id="ARBA00023126"/>
    </source>
</evidence>
<evidence type="ECO:0000256" key="4">
    <source>
        <dbReference type="ARBA" id="ARBA00011738"/>
    </source>
</evidence>
<dbReference type="PRINTS" id="PR00076">
    <property type="entry name" value="6PGDHDRGNASE"/>
</dbReference>
<keyword evidence="10 12" id="KW-0570">Pentose shunt</keyword>
<feature type="active site" description="Proton donor" evidence="13">
    <location>
        <position position="196"/>
    </location>
</feature>
<feature type="binding site" description="in other chain" evidence="14">
    <location>
        <begin position="192"/>
        <end position="193"/>
    </location>
    <ligand>
        <name>substrate</name>
        <note>ligand shared between dimeric partners</note>
    </ligand>
</feature>
<dbReference type="UniPathway" id="UPA00115">
    <property type="reaction ID" value="UER00410"/>
</dbReference>
<dbReference type="NCBIfam" id="NF006765">
    <property type="entry name" value="PRK09287.1"/>
    <property type="match status" value="1"/>
</dbReference>
<dbReference type="InterPro" id="IPR006183">
    <property type="entry name" value="Pgluconate_DH"/>
</dbReference>
<feature type="binding site" evidence="14">
    <location>
        <position position="453"/>
    </location>
    <ligand>
        <name>substrate</name>
        <note>ligand shared between dimeric partners</note>
    </ligand>
</feature>
<evidence type="ECO:0000256" key="3">
    <source>
        <dbReference type="ARBA" id="ARBA00008419"/>
    </source>
</evidence>
<dbReference type="InterPro" id="IPR008927">
    <property type="entry name" value="6-PGluconate_DH-like_C_sf"/>
</dbReference>
<dbReference type="Pfam" id="PF00393">
    <property type="entry name" value="6PGD"/>
    <property type="match status" value="1"/>
</dbReference>
<evidence type="ECO:0000256" key="16">
    <source>
        <dbReference type="RuleBase" id="RU000485"/>
    </source>
</evidence>
<comment type="catalytic activity">
    <reaction evidence="11 12 16">
        <text>6-phospho-D-gluconate + NADP(+) = D-ribulose 5-phosphate + CO2 + NADPH</text>
        <dbReference type="Rhea" id="RHEA:10116"/>
        <dbReference type="ChEBI" id="CHEBI:16526"/>
        <dbReference type="ChEBI" id="CHEBI:57783"/>
        <dbReference type="ChEBI" id="CHEBI:58121"/>
        <dbReference type="ChEBI" id="CHEBI:58349"/>
        <dbReference type="ChEBI" id="CHEBI:58759"/>
        <dbReference type="EC" id="1.1.1.44"/>
    </reaction>
</comment>
<dbReference type="Gene3D" id="1.10.1040.10">
    <property type="entry name" value="N-(1-d-carboxylethyl)-l-norvaline Dehydrogenase, domain 2"/>
    <property type="match status" value="1"/>
</dbReference>
<evidence type="ECO:0000256" key="9">
    <source>
        <dbReference type="ARBA" id="ARBA00023064"/>
    </source>
</evidence>
<comment type="function">
    <text evidence="1 12">Catalyzes the oxidative decarboxylation of 6-phosphogluconate to ribulose 5-phosphate and CO(2), with concomitant reduction of NADP to NADPH.</text>
</comment>
<dbReference type="Pfam" id="PF03446">
    <property type="entry name" value="NAD_binding_2"/>
    <property type="match status" value="1"/>
</dbReference>
<dbReference type="FunFam" id="1.20.5.320:FF:000001">
    <property type="entry name" value="6-phosphogluconate dehydrogenase, decarboxylating"/>
    <property type="match status" value="1"/>
</dbReference>
<comment type="subunit">
    <text evidence="4 12">Homodimer.</text>
</comment>
<dbReference type="Proteomes" id="UP000473278">
    <property type="component" value="Unassembled WGS sequence"/>
</dbReference>
<feature type="binding site" evidence="15">
    <location>
        <position position="108"/>
    </location>
    <ligand>
        <name>NADP(+)</name>
        <dbReference type="ChEBI" id="CHEBI:58349"/>
    </ligand>
</feature>
<name>A0A6M1SKF6_9BACT</name>
<feature type="binding site" description="in other chain" evidence="14">
    <location>
        <position position="108"/>
    </location>
    <ligand>
        <name>substrate</name>
        <note>ligand shared between dimeric partners</note>
    </ligand>
</feature>
<evidence type="ECO:0000256" key="12">
    <source>
        <dbReference type="PIRNR" id="PIRNR000109"/>
    </source>
</evidence>
<evidence type="ECO:0000256" key="7">
    <source>
        <dbReference type="ARBA" id="ARBA00022857"/>
    </source>
</evidence>
<evidence type="ECO:0000256" key="5">
    <source>
        <dbReference type="ARBA" id="ARBA00013011"/>
    </source>
</evidence>
<feature type="domain" description="6-phosphogluconate dehydrogenase C-terminal" evidence="17">
    <location>
        <begin position="185"/>
        <end position="477"/>
    </location>
</feature>
<evidence type="ECO:0000256" key="2">
    <source>
        <dbReference type="ARBA" id="ARBA00004874"/>
    </source>
</evidence>